<protein>
    <submittedName>
        <fullName evidence="1">Uncharacterized protein</fullName>
    </submittedName>
</protein>
<dbReference type="OrthoDB" id="10484850at2759"/>
<proteinExistence type="predicted"/>
<evidence type="ECO:0000313" key="2">
    <source>
        <dbReference type="Proteomes" id="UP000649617"/>
    </source>
</evidence>
<feature type="non-terminal residue" evidence="1">
    <location>
        <position position="1"/>
    </location>
</feature>
<dbReference type="Proteomes" id="UP000649617">
    <property type="component" value="Unassembled WGS sequence"/>
</dbReference>
<gene>
    <name evidence="1" type="ORF">SPIL2461_LOCUS480</name>
</gene>
<comment type="caution">
    <text evidence="1">The sequence shown here is derived from an EMBL/GenBank/DDBJ whole genome shotgun (WGS) entry which is preliminary data.</text>
</comment>
<name>A0A812ITG1_SYMPI</name>
<keyword evidence="2" id="KW-1185">Reference proteome</keyword>
<dbReference type="EMBL" id="CAJNIZ010000362">
    <property type="protein sequence ID" value="CAE7160095.1"/>
    <property type="molecule type" value="Genomic_DNA"/>
</dbReference>
<sequence>QGKKTVVSKAEREQLAEVHTVQVVEEDGELLTWNETEVLAAHDSPARKPSSSLRILAQLGMLAALLRGALGAMALLPGQGISKLRIRAAQLPL</sequence>
<dbReference type="AlphaFoldDB" id="A0A812ITG1"/>
<accession>A0A812ITG1</accession>
<organism evidence="1 2">
    <name type="scientific">Symbiodinium pilosum</name>
    <name type="common">Dinoflagellate</name>
    <dbReference type="NCBI Taxonomy" id="2952"/>
    <lineage>
        <taxon>Eukaryota</taxon>
        <taxon>Sar</taxon>
        <taxon>Alveolata</taxon>
        <taxon>Dinophyceae</taxon>
        <taxon>Suessiales</taxon>
        <taxon>Symbiodiniaceae</taxon>
        <taxon>Symbiodinium</taxon>
    </lineage>
</organism>
<evidence type="ECO:0000313" key="1">
    <source>
        <dbReference type="EMBL" id="CAE7160095.1"/>
    </source>
</evidence>
<reference evidence="1" key="1">
    <citation type="submission" date="2021-02" db="EMBL/GenBank/DDBJ databases">
        <authorList>
            <person name="Dougan E. K."/>
            <person name="Rhodes N."/>
            <person name="Thang M."/>
            <person name="Chan C."/>
        </authorList>
    </citation>
    <scope>NUCLEOTIDE SEQUENCE</scope>
</reference>